<name>A0A9N9JQ59_9GLOM</name>
<sequence>QNYVEKLPKEQMLGNPPKVTDFLNDLDKEDFNSILEFIYNIKKQKIPTHSENNLTNLIQSLSDEEKKDAIKLLENMRYPKGKNQGKIISSYLQWQLVDVISNSLYRPQLSYTALQKE</sequence>
<gene>
    <name evidence="1" type="ORF">DERYTH_LOCUS20991</name>
</gene>
<feature type="non-terminal residue" evidence="1">
    <location>
        <position position="117"/>
    </location>
</feature>
<comment type="caution">
    <text evidence="1">The sequence shown here is derived from an EMBL/GenBank/DDBJ whole genome shotgun (WGS) entry which is preliminary data.</text>
</comment>
<keyword evidence="2" id="KW-1185">Reference proteome</keyword>
<proteinExistence type="predicted"/>
<protein>
    <submittedName>
        <fullName evidence="1">22073_t:CDS:1</fullName>
    </submittedName>
</protein>
<evidence type="ECO:0000313" key="2">
    <source>
        <dbReference type="Proteomes" id="UP000789405"/>
    </source>
</evidence>
<dbReference type="EMBL" id="CAJVPY010025863">
    <property type="protein sequence ID" value="CAG8788866.1"/>
    <property type="molecule type" value="Genomic_DNA"/>
</dbReference>
<accession>A0A9N9JQ59</accession>
<dbReference type="Proteomes" id="UP000789405">
    <property type="component" value="Unassembled WGS sequence"/>
</dbReference>
<organism evidence="1 2">
    <name type="scientific">Dentiscutata erythropus</name>
    <dbReference type="NCBI Taxonomy" id="1348616"/>
    <lineage>
        <taxon>Eukaryota</taxon>
        <taxon>Fungi</taxon>
        <taxon>Fungi incertae sedis</taxon>
        <taxon>Mucoromycota</taxon>
        <taxon>Glomeromycotina</taxon>
        <taxon>Glomeromycetes</taxon>
        <taxon>Diversisporales</taxon>
        <taxon>Gigasporaceae</taxon>
        <taxon>Dentiscutata</taxon>
    </lineage>
</organism>
<feature type="non-terminal residue" evidence="1">
    <location>
        <position position="1"/>
    </location>
</feature>
<dbReference type="OrthoDB" id="2369402at2759"/>
<evidence type="ECO:0000313" key="1">
    <source>
        <dbReference type="EMBL" id="CAG8788866.1"/>
    </source>
</evidence>
<reference evidence="1" key="1">
    <citation type="submission" date="2021-06" db="EMBL/GenBank/DDBJ databases">
        <authorList>
            <person name="Kallberg Y."/>
            <person name="Tangrot J."/>
            <person name="Rosling A."/>
        </authorList>
    </citation>
    <scope>NUCLEOTIDE SEQUENCE</scope>
    <source>
        <strain evidence="1">MA453B</strain>
    </source>
</reference>
<dbReference type="AlphaFoldDB" id="A0A9N9JQ59"/>